<dbReference type="Pfam" id="PF16036">
    <property type="entry name" value="Chalcone_3"/>
    <property type="match status" value="1"/>
</dbReference>
<name>A0A6S6WJU4_9GAMM</name>
<sequence length="174" mass="19674">MFGKLILNGVVLALGLQATSALANCQPAAAQSLERVGQTRLSVWFWDVYDAELLTDTGVYDDYHRRALRLSYLRDIKAKDLVETTEEEWRRLGISVSAQHQQWLASMQRMWPDVGKGDCLILVETEQGFSEFYNAQGQLGAIESPQFTDDFLAIWLSPESRFKSERNALIGANK</sequence>
<dbReference type="Proteomes" id="UP000481517">
    <property type="component" value="Unassembled WGS sequence"/>
</dbReference>
<protein>
    <recommendedName>
        <fullName evidence="2">Chalcone isomerase domain-containing protein</fullName>
    </recommendedName>
</protein>
<keyword evidence="4" id="KW-1185">Reference proteome</keyword>
<dbReference type="RefSeq" id="WP_173919674.1">
    <property type="nucleotide sequence ID" value="NZ_CADCXY010000001.1"/>
</dbReference>
<evidence type="ECO:0000313" key="4">
    <source>
        <dbReference type="Proteomes" id="UP000481517"/>
    </source>
</evidence>
<gene>
    <name evidence="3" type="ORF">PSI9734_00664</name>
</gene>
<accession>A0A6S6WJU4</accession>
<feature type="chain" id="PRO_5028984742" description="Chalcone isomerase domain-containing protein" evidence="1">
    <location>
        <begin position="24"/>
        <end position="174"/>
    </location>
</feature>
<dbReference type="InterPro" id="IPR016087">
    <property type="entry name" value="Chalcone_isomerase"/>
</dbReference>
<feature type="domain" description="Chalcone isomerase" evidence="2">
    <location>
        <begin position="43"/>
        <end position="169"/>
    </location>
</feature>
<evidence type="ECO:0000259" key="2">
    <source>
        <dbReference type="Pfam" id="PF16036"/>
    </source>
</evidence>
<dbReference type="AlphaFoldDB" id="A0A6S6WJU4"/>
<keyword evidence="1" id="KW-0732">Signal</keyword>
<evidence type="ECO:0000313" key="3">
    <source>
        <dbReference type="EMBL" id="CAB0150097.1"/>
    </source>
</evidence>
<reference evidence="3 4" key="1">
    <citation type="submission" date="2020-02" db="EMBL/GenBank/DDBJ databases">
        <authorList>
            <person name="Rodrigo-Torres L."/>
            <person name="Arahal R. D."/>
            <person name="Lucena T."/>
        </authorList>
    </citation>
    <scope>NUCLEOTIDE SEQUENCE [LARGE SCALE GENOMIC DNA]</scope>
    <source>
        <strain evidence="3 4">CECT 9734</strain>
    </source>
</reference>
<dbReference type="EMBL" id="CADCXY010000001">
    <property type="protein sequence ID" value="CAB0150097.1"/>
    <property type="molecule type" value="Genomic_DNA"/>
</dbReference>
<evidence type="ECO:0000256" key="1">
    <source>
        <dbReference type="SAM" id="SignalP"/>
    </source>
</evidence>
<proteinExistence type="predicted"/>
<feature type="signal peptide" evidence="1">
    <location>
        <begin position="1"/>
        <end position="23"/>
    </location>
</feature>
<organism evidence="3 4">
    <name type="scientific">Pseudidiomarina piscicola</name>
    <dbReference type="NCBI Taxonomy" id="2614830"/>
    <lineage>
        <taxon>Bacteria</taxon>
        <taxon>Pseudomonadati</taxon>
        <taxon>Pseudomonadota</taxon>
        <taxon>Gammaproteobacteria</taxon>
        <taxon>Alteromonadales</taxon>
        <taxon>Idiomarinaceae</taxon>
        <taxon>Pseudidiomarina</taxon>
    </lineage>
</organism>